<reference evidence="1 2" key="1">
    <citation type="submission" date="2015-08" db="EMBL/GenBank/DDBJ databases">
        <authorList>
            <person name="Babu N.S."/>
            <person name="Beckwith C.J."/>
            <person name="Beseler K.G."/>
            <person name="Brison A."/>
            <person name="Carone J.V."/>
            <person name="Caskin T.P."/>
            <person name="Diamond M."/>
            <person name="Durham M.E."/>
            <person name="Foxe J.M."/>
            <person name="Go M."/>
            <person name="Henderson B.A."/>
            <person name="Jones I.B."/>
            <person name="McGettigan J.A."/>
            <person name="Micheletti S.J."/>
            <person name="Nasrallah M.E."/>
            <person name="Ortiz D."/>
            <person name="Piller C.R."/>
            <person name="Privatt S.R."/>
            <person name="Schneider S.L."/>
            <person name="Sharp S."/>
            <person name="Smith T.C."/>
            <person name="Stanton J.D."/>
            <person name="Ullery H.E."/>
            <person name="Wilson R.J."/>
            <person name="Serrano M.G."/>
            <person name="Buck G."/>
            <person name="Lee V."/>
            <person name="Wang Y."/>
            <person name="Carvalho R."/>
            <person name="Voegtly L."/>
            <person name="Shi R."/>
            <person name="Duckworth R."/>
            <person name="Johnson A."/>
            <person name="Loviza R."/>
            <person name="Walstead R."/>
            <person name="Shah Z."/>
            <person name="Kiflezghi M."/>
            <person name="Wade K."/>
            <person name="Ball S.L."/>
            <person name="Bradley K.W."/>
            <person name="Asai D.J."/>
            <person name="Bowman C.A."/>
            <person name="Russell D.A."/>
            <person name="Pope W.H."/>
            <person name="Jacobs-Sera D."/>
            <person name="Hendrix R.W."/>
            <person name="Hatfull G.F."/>
        </authorList>
    </citation>
    <scope>NUCLEOTIDE SEQUENCE [LARGE SCALE GENOMIC DNA]</scope>
    <source>
        <strain evidence="1 2">DSM 27648</strain>
    </source>
</reference>
<dbReference type="RefSeq" id="WP_146650145.1">
    <property type="nucleotide sequence ID" value="NZ_CP012333.1"/>
</dbReference>
<accession>A0A0K1Q0N2</accession>
<dbReference type="GO" id="GO:0016829">
    <property type="term" value="F:lyase activity"/>
    <property type="evidence" value="ECO:0007669"/>
    <property type="project" value="UniProtKB-KW"/>
</dbReference>
<sequence>MAETTTAHEPIRFETHPERYVHWRLEFPSEHAGKVARIVMDIQEERGLRPGYPLKLNSYDLGVDIELADALQRIRFEHPEVQAVVVTSGKDRIFCSGANIYMLGSSTHGFKVNFCKFTNETRLYLEQMSAESGIPSLCAVNGTASGGGYELAIACDDIVLADDGSSAVSFPEAPLLAVLPGTGGLTRLVDKRKIRRDLADAFSTIAEGVRGKRAVEWGLVDAAPPKAKFEEVVKKHVEGLLARSARKSFPPVTLGPLEAKRSDKGAEYKYVSLALDAKARTATLTVRGPSGKEPTTPDELAKAGASAWAIQAFRELDDALLDLRFNQPTIGVVAIKTSGNAEDVLAVDAMLAKHKDDGLVREVLLQMKRVLKRLDLTAKSFFALVEPSSCFVGSLLELGLAADRIYMKEDDDGETFLQSSPLNAGFFPMANGLSRLQTRFLKEPERVSRVLETAEKMNTQDANKAGLVTFAPDDIDWDDEIRIAFEERAAMSPDAMTGMEASLRFAGPETLETKIFGRLSAWQNWIFQRPNAVGEKGALTLYGKPERPEFKWART</sequence>
<evidence type="ECO:0000313" key="1">
    <source>
        <dbReference type="EMBL" id="AKU98969.1"/>
    </source>
</evidence>
<evidence type="ECO:0000313" key="2">
    <source>
        <dbReference type="Proteomes" id="UP000064967"/>
    </source>
</evidence>
<dbReference type="NCBIfam" id="TIGR03222">
    <property type="entry name" value="benzo_boxC"/>
    <property type="match status" value="1"/>
</dbReference>
<dbReference type="AlphaFoldDB" id="A0A0K1Q0N2"/>
<dbReference type="InterPro" id="IPR001753">
    <property type="entry name" value="Enoyl-CoA_hydra/iso"/>
</dbReference>
<keyword evidence="2" id="KW-1185">Reference proteome</keyword>
<dbReference type="CDD" id="cd06558">
    <property type="entry name" value="crotonase-like"/>
    <property type="match status" value="1"/>
</dbReference>
<dbReference type="PATRIC" id="fig|1391654.3.peg.5712"/>
<dbReference type="SUPFAM" id="SSF52096">
    <property type="entry name" value="ClpP/crotonase"/>
    <property type="match status" value="2"/>
</dbReference>
<dbReference type="PANTHER" id="PTHR11941">
    <property type="entry name" value="ENOYL-COA HYDRATASE-RELATED"/>
    <property type="match status" value="1"/>
</dbReference>
<dbReference type="InterPro" id="IPR029045">
    <property type="entry name" value="ClpP/crotonase-like_dom_sf"/>
</dbReference>
<dbReference type="Gene3D" id="3.90.226.10">
    <property type="entry name" value="2-enoyl-CoA Hydratase, Chain A, domain 1"/>
    <property type="match status" value="2"/>
</dbReference>
<dbReference type="KEGG" id="llu:AKJ09_05633"/>
<name>A0A0K1Q0N2_9BACT</name>
<dbReference type="PANTHER" id="PTHR11941:SF54">
    <property type="entry name" value="ENOYL-COA HYDRATASE, MITOCHONDRIAL"/>
    <property type="match status" value="1"/>
</dbReference>
<dbReference type="GO" id="GO:0006635">
    <property type="term" value="P:fatty acid beta-oxidation"/>
    <property type="evidence" value="ECO:0007669"/>
    <property type="project" value="TreeGrafter"/>
</dbReference>
<dbReference type="Proteomes" id="UP000064967">
    <property type="component" value="Chromosome"/>
</dbReference>
<dbReference type="EMBL" id="CP012333">
    <property type="protein sequence ID" value="AKU98969.1"/>
    <property type="molecule type" value="Genomic_DNA"/>
</dbReference>
<dbReference type="OrthoDB" id="7234377at2"/>
<proteinExistence type="predicted"/>
<keyword evidence="1" id="KW-0456">Lyase</keyword>
<dbReference type="InterPro" id="IPR017633">
    <property type="entry name" value="Benz-CoA_dihydrodiol_lyase"/>
</dbReference>
<gene>
    <name evidence="1" type="ORF">AKJ09_05633</name>
</gene>
<dbReference type="STRING" id="1391654.AKJ09_05633"/>
<organism evidence="1 2">
    <name type="scientific">Labilithrix luteola</name>
    <dbReference type="NCBI Taxonomy" id="1391654"/>
    <lineage>
        <taxon>Bacteria</taxon>
        <taxon>Pseudomonadati</taxon>
        <taxon>Myxococcota</taxon>
        <taxon>Polyangia</taxon>
        <taxon>Polyangiales</taxon>
        <taxon>Labilitrichaceae</taxon>
        <taxon>Labilithrix</taxon>
    </lineage>
</organism>
<protein>
    <submittedName>
        <fullName evidence="1">Benzoyl-CoA-dihydrodiol lyase</fullName>
    </submittedName>
</protein>
<dbReference type="Pfam" id="PF00378">
    <property type="entry name" value="ECH_1"/>
    <property type="match status" value="1"/>
</dbReference>